<accession>A0AAN7XNN8</accession>
<name>A0AAN7XNN8_ELEMC</name>
<protein>
    <submittedName>
        <fullName evidence="2">Uncharacterized protein</fullName>
    </submittedName>
</protein>
<gene>
    <name evidence="2" type="ORF">PBY51_019756</name>
</gene>
<feature type="compositionally biased region" description="Polar residues" evidence="1">
    <location>
        <begin position="12"/>
        <end position="39"/>
    </location>
</feature>
<reference evidence="2 3" key="1">
    <citation type="journal article" date="2023" name="Genes (Basel)">
        <title>Chromosome-Level Genome Assembly and Circadian Gene Repertoire of the Patagonia Blennie Eleginops maclovinus-The Closest Ancestral Proxy of Antarctic Cryonotothenioids.</title>
        <authorList>
            <person name="Cheng C.C."/>
            <person name="Rivera-Colon A.G."/>
            <person name="Minhas B.F."/>
            <person name="Wilson L."/>
            <person name="Rayamajhi N."/>
            <person name="Vargas-Chacoff L."/>
            <person name="Catchen J.M."/>
        </authorList>
    </citation>
    <scope>NUCLEOTIDE SEQUENCE [LARGE SCALE GENOMIC DNA]</scope>
    <source>
        <strain evidence="2">JMC-PN-2008</strain>
    </source>
</reference>
<dbReference type="EMBL" id="JAUZQC010000009">
    <property type="protein sequence ID" value="KAK5865490.1"/>
    <property type="molecule type" value="Genomic_DNA"/>
</dbReference>
<evidence type="ECO:0000313" key="3">
    <source>
        <dbReference type="Proteomes" id="UP001346869"/>
    </source>
</evidence>
<comment type="caution">
    <text evidence="2">The sequence shown here is derived from an EMBL/GenBank/DDBJ whole genome shotgun (WGS) entry which is preliminary data.</text>
</comment>
<proteinExistence type="predicted"/>
<dbReference type="Proteomes" id="UP001346869">
    <property type="component" value="Unassembled WGS sequence"/>
</dbReference>
<evidence type="ECO:0000256" key="1">
    <source>
        <dbReference type="SAM" id="MobiDB-lite"/>
    </source>
</evidence>
<keyword evidence="3" id="KW-1185">Reference proteome</keyword>
<evidence type="ECO:0000313" key="2">
    <source>
        <dbReference type="EMBL" id="KAK5865490.1"/>
    </source>
</evidence>
<dbReference type="AlphaFoldDB" id="A0AAN7XNN8"/>
<organism evidence="2 3">
    <name type="scientific">Eleginops maclovinus</name>
    <name type="common">Patagonian blennie</name>
    <name type="synonym">Eleginus maclovinus</name>
    <dbReference type="NCBI Taxonomy" id="56733"/>
    <lineage>
        <taxon>Eukaryota</taxon>
        <taxon>Metazoa</taxon>
        <taxon>Chordata</taxon>
        <taxon>Craniata</taxon>
        <taxon>Vertebrata</taxon>
        <taxon>Euteleostomi</taxon>
        <taxon>Actinopterygii</taxon>
        <taxon>Neopterygii</taxon>
        <taxon>Teleostei</taxon>
        <taxon>Neoteleostei</taxon>
        <taxon>Acanthomorphata</taxon>
        <taxon>Eupercaria</taxon>
        <taxon>Perciformes</taxon>
        <taxon>Notothenioidei</taxon>
        <taxon>Eleginopidae</taxon>
        <taxon>Eleginops</taxon>
    </lineage>
</organism>
<feature type="region of interest" description="Disordered" evidence="1">
    <location>
        <begin position="1"/>
        <end position="68"/>
    </location>
</feature>
<feature type="compositionally biased region" description="Polar residues" evidence="1">
    <location>
        <begin position="46"/>
        <end position="55"/>
    </location>
</feature>
<sequence>MSSFHFDELQDGQRTPHTHTQPSVPTTSTRHSAVLQQPKISFHHSPLNTTTTFSKPFTIVQGPEQRVE</sequence>
<reference evidence="2 3" key="2">
    <citation type="journal article" date="2023" name="Mol. Biol. Evol.">
        <title>Genomics of Secondarily Temperate Adaptation in the Only Non-Antarctic Icefish.</title>
        <authorList>
            <person name="Rivera-Colon A.G."/>
            <person name="Rayamajhi N."/>
            <person name="Minhas B.F."/>
            <person name="Madrigal G."/>
            <person name="Bilyk K.T."/>
            <person name="Yoon V."/>
            <person name="Hune M."/>
            <person name="Gregory S."/>
            <person name="Cheng C.H.C."/>
            <person name="Catchen J.M."/>
        </authorList>
    </citation>
    <scope>NUCLEOTIDE SEQUENCE [LARGE SCALE GENOMIC DNA]</scope>
    <source>
        <strain evidence="2">JMC-PN-2008</strain>
    </source>
</reference>